<protein>
    <submittedName>
        <fullName evidence="1">Deoxycytidylate deaminase-related protein</fullName>
    </submittedName>
</protein>
<reference evidence="1" key="1">
    <citation type="submission" date="2018-06" db="EMBL/GenBank/DDBJ databases">
        <authorList>
            <person name="Zhirakovskaya E."/>
        </authorList>
    </citation>
    <scope>NUCLEOTIDE SEQUENCE</scope>
</reference>
<accession>A0A3B0WVF7</accession>
<dbReference type="InterPro" id="IPR016193">
    <property type="entry name" value="Cytidine_deaminase-like"/>
</dbReference>
<proteinExistence type="predicted"/>
<name>A0A3B0WVF7_9ZZZZ</name>
<sequence>MSAEKKSSSNVSRFPNATDIIKAVQSRELFFAVVGHVGSGISEVAGILKSELESQGYDVEIIKASSAIKDWSLANEHHVPDESGRASIDNTCTYQNSGDLMREHTQDYSAVVQGMMKNVRMLRAEKTGAELKEGMPIEPDNNKRAYIFDSIRHPAEVYLLRTVYSDSFSLIGVVCQEDIRTERLLDKFYEHKDRSKENSKIKVNKLMERDADDKKKDHGQHVADAFFESDYFVDNTVNSVKNKENWQMHEMMGRLIDIMTHARIVRPTVPEKAMHFAMTAQISSSCLSRQVGAAIVDESGDIVATGTNEVPKAGGGVYGKRVFYRG</sequence>
<evidence type="ECO:0000313" key="1">
    <source>
        <dbReference type="EMBL" id="VAW59451.1"/>
    </source>
</evidence>
<dbReference type="Gene3D" id="3.40.140.10">
    <property type="entry name" value="Cytidine Deaminase, domain 2"/>
    <property type="match status" value="1"/>
</dbReference>
<gene>
    <name evidence="1" type="ORF">MNBD_GAMMA11-2179</name>
</gene>
<dbReference type="GO" id="GO:0003824">
    <property type="term" value="F:catalytic activity"/>
    <property type="evidence" value="ECO:0007669"/>
    <property type="project" value="InterPro"/>
</dbReference>
<organism evidence="1">
    <name type="scientific">hydrothermal vent metagenome</name>
    <dbReference type="NCBI Taxonomy" id="652676"/>
    <lineage>
        <taxon>unclassified sequences</taxon>
        <taxon>metagenomes</taxon>
        <taxon>ecological metagenomes</taxon>
    </lineage>
</organism>
<dbReference type="Gene3D" id="3.40.50.300">
    <property type="entry name" value="P-loop containing nucleotide triphosphate hydrolases"/>
    <property type="match status" value="1"/>
</dbReference>
<dbReference type="EMBL" id="UOFG01000083">
    <property type="protein sequence ID" value="VAW59451.1"/>
    <property type="molecule type" value="Genomic_DNA"/>
</dbReference>
<dbReference type="InterPro" id="IPR027417">
    <property type="entry name" value="P-loop_NTPase"/>
</dbReference>
<dbReference type="SUPFAM" id="SSF53927">
    <property type="entry name" value="Cytidine deaminase-like"/>
    <property type="match status" value="1"/>
</dbReference>
<dbReference type="AlphaFoldDB" id="A0A3B0WVF7"/>